<evidence type="ECO:0000256" key="1">
    <source>
        <dbReference type="ARBA" id="ARBA00008857"/>
    </source>
</evidence>
<dbReference type="SUPFAM" id="SSF56349">
    <property type="entry name" value="DNA breaking-rejoining enzymes"/>
    <property type="match status" value="1"/>
</dbReference>
<organism evidence="5 6">
    <name type="scientific">Schaedlerella arabinosiphila</name>
    <dbReference type="NCBI Taxonomy" id="2044587"/>
    <lineage>
        <taxon>Bacteria</taxon>
        <taxon>Bacillati</taxon>
        <taxon>Bacillota</taxon>
        <taxon>Clostridia</taxon>
        <taxon>Lachnospirales</taxon>
        <taxon>Lachnospiraceae</taxon>
        <taxon>Schaedlerella</taxon>
    </lineage>
</organism>
<evidence type="ECO:0000256" key="2">
    <source>
        <dbReference type="ARBA" id="ARBA00023125"/>
    </source>
</evidence>
<keyword evidence="2" id="KW-0238">DNA-binding</keyword>
<sequence>MPWCFLLLKNTTIASLPEKLSVNTVNIYISTYMQFARYLQSLGYDAFIPEKAIGSKNYSPYIFHEGDLAALIQAADAMVFSASEKHRHNAACFSVMLRMYIGCGFRLNEIRLLKAKDVDLEYGIIHVRNAKGSRDRIVPMHETLAECVKIYSESGIPQKENLFFPSGTGTPISCSWIRDAFVKCIRYIGIEKPNLPKHSRNICLHCLRHSFAVAAFRRLDNNGLDMYDEIPVLSTYMGHENLYGTEHYLHMTTENSRDILGKVEEFNKGLFPEVLE</sequence>
<dbReference type="PANTHER" id="PTHR30349:SF41">
    <property type="entry name" value="INTEGRASE_RECOMBINASE PROTEIN MJ0367-RELATED"/>
    <property type="match status" value="1"/>
</dbReference>
<comment type="caution">
    <text evidence="5">The sequence shown here is derived from an EMBL/GenBank/DDBJ whole genome shotgun (WGS) entry which is preliminary data.</text>
</comment>
<evidence type="ECO:0000259" key="4">
    <source>
        <dbReference type="PROSITE" id="PS51898"/>
    </source>
</evidence>
<dbReference type="InterPro" id="IPR002104">
    <property type="entry name" value="Integrase_catalytic"/>
</dbReference>
<dbReference type="AlphaFoldDB" id="A0A9X5C8M0"/>
<dbReference type="EMBL" id="VIRB01000083">
    <property type="protein sequence ID" value="NDO69740.1"/>
    <property type="molecule type" value="Genomic_DNA"/>
</dbReference>
<evidence type="ECO:0000313" key="6">
    <source>
        <dbReference type="Proteomes" id="UP000474104"/>
    </source>
</evidence>
<accession>A0A9X5C8M0</accession>
<keyword evidence="3" id="KW-0233">DNA recombination</keyword>
<dbReference type="GO" id="GO:0015074">
    <property type="term" value="P:DNA integration"/>
    <property type="evidence" value="ECO:0007669"/>
    <property type="project" value="InterPro"/>
</dbReference>
<dbReference type="Proteomes" id="UP000474104">
    <property type="component" value="Unassembled WGS sequence"/>
</dbReference>
<reference evidence="5 6" key="1">
    <citation type="submission" date="2019-07" db="EMBL/GenBank/DDBJ databases">
        <title>Draft genome sequences of 15 bacterial species constituting the stable defined intestinal microbiota of the GM15 gnotobiotic mouse model.</title>
        <authorList>
            <person name="Elie C."/>
            <person name="Mathieu A."/>
            <person name="Saliou A."/>
            <person name="Darnaud M."/>
            <person name="Leulier F."/>
            <person name="Tamellini A."/>
        </authorList>
    </citation>
    <scope>NUCLEOTIDE SEQUENCE [LARGE SCALE GENOMIC DNA]</scope>
    <source>
        <strain evidence="6">ASF 502</strain>
    </source>
</reference>
<feature type="domain" description="Tyr recombinase" evidence="4">
    <location>
        <begin position="58"/>
        <end position="261"/>
    </location>
</feature>
<dbReference type="Pfam" id="PF00589">
    <property type="entry name" value="Phage_integrase"/>
    <property type="match status" value="1"/>
</dbReference>
<evidence type="ECO:0000313" key="5">
    <source>
        <dbReference type="EMBL" id="NDO69740.1"/>
    </source>
</evidence>
<comment type="similarity">
    <text evidence="1">Belongs to the 'phage' integrase family.</text>
</comment>
<gene>
    <name evidence="5" type="ORF">FMM80_14045</name>
</gene>
<protein>
    <submittedName>
        <fullName evidence="5">Tyrosine-type recombinase/integrase</fullName>
    </submittedName>
</protein>
<evidence type="ECO:0000256" key="3">
    <source>
        <dbReference type="ARBA" id="ARBA00023172"/>
    </source>
</evidence>
<dbReference type="InterPro" id="IPR011010">
    <property type="entry name" value="DNA_brk_join_enz"/>
</dbReference>
<dbReference type="PANTHER" id="PTHR30349">
    <property type="entry name" value="PHAGE INTEGRASE-RELATED"/>
    <property type="match status" value="1"/>
</dbReference>
<name>A0A9X5C8M0_9FIRM</name>
<dbReference type="Gene3D" id="1.10.443.10">
    <property type="entry name" value="Intergrase catalytic core"/>
    <property type="match status" value="1"/>
</dbReference>
<dbReference type="GO" id="GO:0006310">
    <property type="term" value="P:DNA recombination"/>
    <property type="evidence" value="ECO:0007669"/>
    <property type="project" value="UniProtKB-KW"/>
</dbReference>
<dbReference type="InterPro" id="IPR050090">
    <property type="entry name" value="Tyrosine_recombinase_XerCD"/>
</dbReference>
<dbReference type="InterPro" id="IPR013762">
    <property type="entry name" value="Integrase-like_cat_sf"/>
</dbReference>
<proteinExistence type="inferred from homology"/>
<dbReference type="PROSITE" id="PS51898">
    <property type="entry name" value="TYR_RECOMBINASE"/>
    <property type="match status" value="1"/>
</dbReference>
<dbReference type="GO" id="GO:0003677">
    <property type="term" value="F:DNA binding"/>
    <property type="evidence" value="ECO:0007669"/>
    <property type="project" value="UniProtKB-KW"/>
</dbReference>